<dbReference type="RefSeq" id="WP_143469491.1">
    <property type="nucleotide sequence ID" value="NZ_FYEZ01000001.1"/>
</dbReference>
<gene>
    <name evidence="3" type="ORF">SAMN05445756_0996</name>
</gene>
<accession>A0A212TCY2</accession>
<sequence length="337" mass="34943">MPRRSRRPTALTLLGVLALGACSSTDPEKPAPDPSGTSPSEPAPEEQSPSSTGTRATAAAHEVVLPPVSEEAADRLEVQEEDTVLGPSLLAGKRLDVRIPAGDHTLVLHCPSRAEGDPGAVGITGLEPQTRTLRCGTEEPVDLPARGEERVVTLLPRGEVDLALAVVEGTDGEVEATDELTPEQRARQLQADLLQRVGGEDGGWRPGVVRAGSLPGTDTLELDLEAPRHRLAATVECSGDGAAELRPLAADGEPADPGPGRTLLARAFCNGEPFDMGWGLAEPATSVEITFTGTTGDWVVGLAESTRPLDEADPSTAEPSPSPSSASRPAEPSPSDS</sequence>
<feature type="chain" id="PRO_5038851555" description="DUF4232 domain-containing protein" evidence="2">
    <location>
        <begin position="24"/>
        <end position="337"/>
    </location>
</feature>
<keyword evidence="2" id="KW-0732">Signal</keyword>
<name>A0A212TCY2_9MICO</name>
<feature type="signal peptide" evidence="2">
    <location>
        <begin position="1"/>
        <end position="23"/>
    </location>
</feature>
<feature type="region of interest" description="Disordered" evidence="1">
    <location>
        <begin position="19"/>
        <end position="64"/>
    </location>
</feature>
<protein>
    <recommendedName>
        <fullName evidence="5">DUF4232 domain-containing protein</fullName>
    </recommendedName>
</protein>
<dbReference type="PROSITE" id="PS51257">
    <property type="entry name" value="PROKAR_LIPOPROTEIN"/>
    <property type="match status" value="1"/>
</dbReference>
<dbReference type="EMBL" id="FYEZ01000001">
    <property type="protein sequence ID" value="SNC63872.1"/>
    <property type="molecule type" value="Genomic_DNA"/>
</dbReference>
<evidence type="ECO:0008006" key="5">
    <source>
        <dbReference type="Google" id="ProtNLM"/>
    </source>
</evidence>
<dbReference type="AlphaFoldDB" id="A0A212TCY2"/>
<evidence type="ECO:0000313" key="3">
    <source>
        <dbReference type="EMBL" id="SNC63872.1"/>
    </source>
</evidence>
<reference evidence="3 4" key="1">
    <citation type="submission" date="2017-06" db="EMBL/GenBank/DDBJ databases">
        <authorList>
            <person name="Kim H.J."/>
            <person name="Triplett B.A."/>
        </authorList>
    </citation>
    <scope>NUCLEOTIDE SEQUENCE [LARGE SCALE GENOMIC DNA]</scope>
    <source>
        <strain evidence="3 4">DSM 22179</strain>
    </source>
</reference>
<feature type="region of interest" description="Disordered" evidence="1">
    <location>
        <begin position="301"/>
        <end position="337"/>
    </location>
</feature>
<evidence type="ECO:0000313" key="4">
    <source>
        <dbReference type="Proteomes" id="UP000198122"/>
    </source>
</evidence>
<proteinExistence type="predicted"/>
<dbReference type="Proteomes" id="UP000198122">
    <property type="component" value="Unassembled WGS sequence"/>
</dbReference>
<organism evidence="3 4">
    <name type="scientific">Kytococcus aerolatus</name>
    <dbReference type="NCBI Taxonomy" id="592308"/>
    <lineage>
        <taxon>Bacteria</taxon>
        <taxon>Bacillati</taxon>
        <taxon>Actinomycetota</taxon>
        <taxon>Actinomycetes</taxon>
        <taxon>Micrococcales</taxon>
        <taxon>Kytococcaceae</taxon>
        <taxon>Kytococcus</taxon>
    </lineage>
</organism>
<keyword evidence="4" id="KW-1185">Reference proteome</keyword>
<evidence type="ECO:0000256" key="2">
    <source>
        <dbReference type="SAM" id="SignalP"/>
    </source>
</evidence>
<evidence type="ECO:0000256" key="1">
    <source>
        <dbReference type="SAM" id="MobiDB-lite"/>
    </source>
</evidence>
<feature type="compositionally biased region" description="Low complexity" evidence="1">
    <location>
        <begin position="314"/>
        <end position="337"/>
    </location>
</feature>